<keyword evidence="6" id="KW-0472">Membrane</keyword>
<keyword evidence="10" id="KW-1185">Reference proteome</keyword>
<dbReference type="EMBL" id="BAABHJ010000003">
    <property type="protein sequence ID" value="GAA4604308.1"/>
    <property type="molecule type" value="Genomic_DNA"/>
</dbReference>
<reference evidence="10" key="1">
    <citation type="journal article" date="2019" name="Int. J. Syst. Evol. Microbiol.">
        <title>The Global Catalogue of Microorganisms (GCM) 10K type strain sequencing project: providing services to taxonomists for standard genome sequencing and annotation.</title>
        <authorList>
            <consortium name="The Broad Institute Genomics Platform"/>
            <consortium name="The Broad Institute Genome Sequencing Center for Infectious Disease"/>
            <person name="Wu L."/>
            <person name="Ma J."/>
        </authorList>
    </citation>
    <scope>NUCLEOTIDE SEQUENCE [LARGE SCALE GENOMIC DNA]</scope>
    <source>
        <strain evidence="10">JCM 17938</strain>
    </source>
</reference>
<evidence type="ECO:0000256" key="5">
    <source>
        <dbReference type="PROSITE-ProRule" id="PRU01240"/>
    </source>
</evidence>
<accession>A0ABP8TGB9</accession>
<dbReference type="RefSeq" id="WP_345350308.1">
    <property type="nucleotide sequence ID" value="NZ_BAABHJ010000003.1"/>
</dbReference>
<feature type="transmembrane region" description="Helical" evidence="6">
    <location>
        <begin position="371"/>
        <end position="392"/>
    </location>
</feature>
<dbReference type="PANTHER" id="PTHR43806:SF11">
    <property type="entry name" value="CEREVISIN-RELATED"/>
    <property type="match status" value="1"/>
</dbReference>
<evidence type="ECO:0000313" key="9">
    <source>
        <dbReference type="EMBL" id="GAA4604308.1"/>
    </source>
</evidence>
<evidence type="ECO:0000256" key="1">
    <source>
        <dbReference type="ARBA" id="ARBA00011073"/>
    </source>
</evidence>
<evidence type="ECO:0000259" key="8">
    <source>
        <dbReference type="Pfam" id="PF00082"/>
    </source>
</evidence>
<dbReference type="InterPro" id="IPR015500">
    <property type="entry name" value="Peptidase_S8_subtilisin-rel"/>
</dbReference>
<sequence>MRRVPRRLRAVASVAAATASLLVSAFPGAAAATAYERPPGAAPGPVGLPVIPSALASGRSCTGASPTPAHAQPWTMSALGVARVRELSDGTGVTVGVVDTGVAANVPALAGRVTAVADAGQDCVGHGSFAAGLIAGRAEDATGGGIAPQARILAVRGTGKNGTASPGTVAAGIRAAVDRGARVVYVGAALTEGRAELTAAVAYATRKDAVVVAPAAPDAVPTTAGGTPSAPPARPYFPAFIPQVVAVEDFGPDGSRPQEAPDVFAADLAAPGDAVVSIGPKGAGNYIGSGSSLAAAFVAGTAALVRAYQPRLTAAEVANRLVASAYPATKPVLDPYAAVAAVSSPAAARPTPAAAMRLPARTASHAARTRALVVASVGGGLVALVAGAAVIVPLGRARGWRPAGGAPSGERPKASTSA</sequence>
<evidence type="ECO:0000313" key="10">
    <source>
        <dbReference type="Proteomes" id="UP001500212"/>
    </source>
</evidence>
<dbReference type="PROSITE" id="PS51892">
    <property type="entry name" value="SUBTILASE"/>
    <property type="match status" value="1"/>
</dbReference>
<comment type="similarity">
    <text evidence="1 5">Belongs to the peptidase S8 family.</text>
</comment>
<evidence type="ECO:0000256" key="4">
    <source>
        <dbReference type="ARBA" id="ARBA00022825"/>
    </source>
</evidence>
<dbReference type="PROSITE" id="PS00136">
    <property type="entry name" value="SUBTILASE_ASP"/>
    <property type="match status" value="1"/>
</dbReference>
<keyword evidence="6" id="KW-0812">Transmembrane</keyword>
<keyword evidence="6" id="KW-1133">Transmembrane helix</keyword>
<evidence type="ECO:0000256" key="2">
    <source>
        <dbReference type="ARBA" id="ARBA00022670"/>
    </source>
</evidence>
<dbReference type="SUPFAM" id="SSF52743">
    <property type="entry name" value="Subtilisin-like"/>
    <property type="match status" value="1"/>
</dbReference>
<dbReference type="Pfam" id="PF00082">
    <property type="entry name" value="Peptidase_S8"/>
    <property type="match status" value="1"/>
</dbReference>
<organism evidence="9 10">
    <name type="scientific">Actinoallomurus liliacearum</name>
    <dbReference type="NCBI Taxonomy" id="1080073"/>
    <lineage>
        <taxon>Bacteria</taxon>
        <taxon>Bacillati</taxon>
        <taxon>Actinomycetota</taxon>
        <taxon>Actinomycetes</taxon>
        <taxon>Streptosporangiales</taxon>
        <taxon>Thermomonosporaceae</taxon>
        <taxon>Actinoallomurus</taxon>
    </lineage>
</organism>
<feature type="domain" description="Peptidase S8/S53" evidence="8">
    <location>
        <begin position="90"/>
        <end position="325"/>
    </location>
</feature>
<gene>
    <name evidence="9" type="ORF">GCM10023195_14660</name>
</gene>
<dbReference type="Proteomes" id="UP001500212">
    <property type="component" value="Unassembled WGS sequence"/>
</dbReference>
<dbReference type="PANTHER" id="PTHR43806">
    <property type="entry name" value="PEPTIDASE S8"/>
    <property type="match status" value="1"/>
</dbReference>
<keyword evidence="4 5" id="KW-0720">Serine protease</keyword>
<keyword evidence="3 5" id="KW-0378">Hydrolase</keyword>
<evidence type="ECO:0000256" key="6">
    <source>
        <dbReference type="SAM" id="Phobius"/>
    </source>
</evidence>
<feature type="active site" description="Charge relay system" evidence="5">
    <location>
        <position position="99"/>
    </location>
</feature>
<keyword evidence="2 5" id="KW-0645">Protease</keyword>
<dbReference type="InterPro" id="IPR023827">
    <property type="entry name" value="Peptidase_S8_Asp-AS"/>
</dbReference>
<feature type="active site" description="Charge relay system" evidence="5">
    <location>
        <position position="292"/>
    </location>
</feature>
<dbReference type="InterPro" id="IPR050131">
    <property type="entry name" value="Peptidase_S8_subtilisin-like"/>
</dbReference>
<proteinExistence type="inferred from homology"/>
<protein>
    <recommendedName>
        <fullName evidence="8">Peptidase S8/S53 domain-containing protein</fullName>
    </recommendedName>
</protein>
<name>A0ABP8TGB9_9ACTN</name>
<evidence type="ECO:0000256" key="7">
    <source>
        <dbReference type="SAM" id="SignalP"/>
    </source>
</evidence>
<comment type="caution">
    <text evidence="9">The sequence shown here is derived from an EMBL/GenBank/DDBJ whole genome shotgun (WGS) entry which is preliminary data.</text>
</comment>
<feature type="chain" id="PRO_5046139716" description="Peptidase S8/S53 domain-containing protein" evidence="7">
    <location>
        <begin position="26"/>
        <end position="418"/>
    </location>
</feature>
<dbReference type="Gene3D" id="3.40.50.200">
    <property type="entry name" value="Peptidase S8/S53 domain"/>
    <property type="match status" value="1"/>
</dbReference>
<evidence type="ECO:0000256" key="3">
    <source>
        <dbReference type="ARBA" id="ARBA00022801"/>
    </source>
</evidence>
<feature type="active site" description="Charge relay system" evidence="5">
    <location>
        <position position="126"/>
    </location>
</feature>
<keyword evidence="7" id="KW-0732">Signal</keyword>
<dbReference type="InterPro" id="IPR000209">
    <property type="entry name" value="Peptidase_S8/S53_dom"/>
</dbReference>
<dbReference type="PRINTS" id="PR00723">
    <property type="entry name" value="SUBTILISIN"/>
</dbReference>
<dbReference type="InterPro" id="IPR036852">
    <property type="entry name" value="Peptidase_S8/S53_dom_sf"/>
</dbReference>
<feature type="signal peptide" evidence="7">
    <location>
        <begin position="1"/>
        <end position="25"/>
    </location>
</feature>